<dbReference type="EMBL" id="CP003415">
    <property type="protein sequence ID" value="AFI91618.1"/>
    <property type="molecule type" value="Genomic_DNA"/>
</dbReference>
<dbReference type="HOGENOM" id="CLU_2845903_0_0_6"/>
<dbReference type="KEGG" id="pec:W5S_3548"/>
<evidence type="ECO:0000313" key="2">
    <source>
        <dbReference type="Proteomes" id="UP000008044"/>
    </source>
</evidence>
<accession>A0A0H3I7X5</accession>
<gene>
    <name evidence="1" type="ordered locus">W5S_3548</name>
</gene>
<dbReference type="eggNOG" id="ENOG5031I0S">
    <property type="taxonomic scope" value="Bacteria"/>
</dbReference>
<organism evidence="1 2">
    <name type="scientific">Pectobacterium parmentieri</name>
    <dbReference type="NCBI Taxonomy" id="1905730"/>
    <lineage>
        <taxon>Bacteria</taxon>
        <taxon>Pseudomonadati</taxon>
        <taxon>Pseudomonadota</taxon>
        <taxon>Gammaproteobacteria</taxon>
        <taxon>Enterobacterales</taxon>
        <taxon>Pectobacteriaceae</taxon>
        <taxon>Pectobacterium</taxon>
    </lineage>
</organism>
<name>A0A0H3I7X5_PECPM</name>
<dbReference type="PATRIC" id="fig|1166016.3.peg.3610"/>
<dbReference type="RefSeq" id="WP_014701088.1">
    <property type="nucleotide sequence ID" value="NC_017845.1"/>
</dbReference>
<sequence length="65" mass="7388">MTIKRKVWAAKTTLWLPSSRVQLDGDVESVVVELFCCLPEEKQQSLLAAIHRAHVRMGKLPQESK</sequence>
<dbReference type="Proteomes" id="UP000008044">
    <property type="component" value="Chromosome"/>
</dbReference>
<protein>
    <submittedName>
        <fullName evidence="1">Uncharacterized protein</fullName>
    </submittedName>
</protein>
<reference evidence="1 2" key="1">
    <citation type="journal article" date="2012" name="J. Bacteriol.">
        <title>Genome sequence of Pectobacterium sp. strain SCC3193.</title>
        <authorList>
            <person name="Koskinen J.P."/>
            <person name="Laine P."/>
            <person name="Niemi O."/>
            <person name="Nykyri J."/>
            <person name="Harjunpaa H."/>
            <person name="Auvinen P."/>
            <person name="Paulin L."/>
            <person name="Pirhonen M."/>
            <person name="Palva T."/>
            <person name="Holm L."/>
        </authorList>
    </citation>
    <scope>NUCLEOTIDE SEQUENCE [LARGE SCALE GENOMIC DNA]</scope>
    <source>
        <strain evidence="1 2">SCC3193</strain>
    </source>
</reference>
<proteinExistence type="predicted"/>
<dbReference type="AlphaFoldDB" id="A0A0H3I7X5"/>
<dbReference type="STRING" id="1905730.W5S_3548"/>
<evidence type="ECO:0000313" key="1">
    <source>
        <dbReference type="EMBL" id="AFI91618.1"/>
    </source>
</evidence>